<dbReference type="SUPFAM" id="SSF55073">
    <property type="entry name" value="Nucleotide cyclase"/>
    <property type="match status" value="1"/>
</dbReference>
<dbReference type="InterPro" id="IPR001789">
    <property type="entry name" value="Sig_transdc_resp-reg_receiver"/>
</dbReference>
<dbReference type="InterPro" id="IPR029787">
    <property type="entry name" value="Nucleotide_cyclase"/>
</dbReference>
<evidence type="ECO:0000259" key="2">
    <source>
        <dbReference type="PROSITE" id="PS50110"/>
    </source>
</evidence>
<reference evidence="5" key="1">
    <citation type="submission" date="2016-12" db="EMBL/GenBank/DDBJ databases">
        <authorList>
            <person name="Rodrigo-Torres L."/>
            <person name="Arahal R.D."/>
            <person name="Lucena T."/>
        </authorList>
    </citation>
    <scope>NUCLEOTIDE SEQUENCE [LARGE SCALE GENOMIC DNA]</scope>
</reference>
<dbReference type="InterPro" id="IPR050706">
    <property type="entry name" value="Cyclic-di-GMP_PDE-like"/>
</dbReference>
<feature type="domain" description="Response regulatory" evidence="2">
    <location>
        <begin position="6"/>
        <end position="121"/>
    </location>
</feature>
<protein>
    <submittedName>
        <fullName evidence="4">Phytochrome-like protein cph2</fullName>
    </submittedName>
</protein>
<keyword evidence="5" id="KW-1185">Reference proteome</keyword>
<keyword evidence="1" id="KW-0597">Phosphoprotein</keyword>
<dbReference type="PROSITE" id="PS50883">
    <property type="entry name" value="EAL"/>
    <property type="match status" value="1"/>
</dbReference>
<evidence type="ECO:0000259" key="3">
    <source>
        <dbReference type="PROSITE" id="PS50883"/>
    </source>
</evidence>
<dbReference type="SMART" id="SM00448">
    <property type="entry name" value="REC"/>
    <property type="match status" value="1"/>
</dbReference>
<dbReference type="Gene3D" id="3.30.70.270">
    <property type="match status" value="1"/>
</dbReference>
<dbReference type="Pfam" id="PF00990">
    <property type="entry name" value="GGDEF"/>
    <property type="match status" value="1"/>
</dbReference>
<dbReference type="Gene3D" id="3.40.50.2300">
    <property type="match status" value="1"/>
</dbReference>
<dbReference type="PROSITE" id="PS50110">
    <property type="entry name" value="RESPONSE_REGULATORY"/>
    <property type="match status" value="1"/>
</dbReference>
<evidence type="ECO:0000256" key="1">
    <source>
        <dbReference type="PROSITE-ProRule" id="PRU00169"/>
    </source>
</evidence>
<evidence type="ECO:0000313" key="5">
    <source>
        <dbReference type="Proteomes" id="UP000184600"/>
    </source>
</evidence>
<sequence length="538" mass="61649">MMRFKEILLVDDEQKVLKALKRELQGRVGVIHCASSAAEALQILAENPVELVISDYKMPGRDGAELVIDIRKQYPYVMTIILSGQADLSGISKALNEGQLYRFIKKPWDIQQLLEAIEDSFKEAETRHGLDCMTGLKNLQRLNLYVEQLRQQMQQLPIVVIVHISGVKRVNEHYGFQTGNRLLCDIARHLYQDDDTQDLYRQGNNYLFLLPVDKNLYDRVQQLNQHIQSRHTFDSQVEYRASVHLMELPAQGEITTDYLSEHIYSHSFPFEGNESLHIICENPVSSDIYQLFAIQKGLQNEEFLAFYQPQWNIRQHCLEGMEALARWQNKNGQVSAPVNFFSLLDKYNIIELLTEKILQCVVTFIKENNALLEDLHISINVPGRMLIYGEFFDLLEKCTSLDRQIISKLSVEITEQDCIDNFSKAKSELKRLKSLGISCALDDFGTGYSGYEYLYEMPFDVLKIDGRFVQSIGEHEATNVVLQSMIDSARTLHMTVVAEWVETQEQVDLLDKLGCSVIQGHLVGEALSPEALVKFLSK</sequence>
<dbReference type="RefSeq" id="WP_073584361.1">
    <property type="nucleotide sequence ID" value="NZ_AP024897.1"/>
</dbReference>
<dbReference type="Pfam" id="PF00563">
    <property type="entry name" value="EAL"/>
    <property type="match status" value="1"/>
</dbReference>
<dbReference type="OrthoDB" id="9812260at2"/>
<proteinExistence type="predicted"/>
<dbReference type="STRING" id="1117707.VQ7734_03208"/>
<feature type="modified residue" description="4-aspartylphosphate" evidence="1">
    <location>
        <position position="55"/>
    </location>
</feature>
<feature type="domain" description="EAL" evidence="3">
    <location>
        <begin position="287"/>
        <end position="538"/>
    </location>
</feature>
<dbReference type="InterPro" id="IPR001633">
    <property type="entry name" value="EAL_dom"/>
</dbReference>
<dbReference type="EMBL" id="FRFG01000039">
    <property type="protein sequence ID" value="SHO57439.1"/>
    <property type="molecule type" value="Genomic_DNA"/>
</dbReference>
<dbReference type="InterPro" id="IPR000160">
    <property type="entry name" value="GGDEF_dom"/>
</dbReference>
<dbReference type="SUPFAM" id="SSF141868">
    <property type="entry name" value="EAL domain-like"/>
    <property type="match status" value="1"/>
</dbReference>
<dbReference type="GO" id="GO:0071111">
    <property type="term" value="F:cyclic-guanylate-specific phosphodiesterase activity"/>
    <property type="evidence" value="ECO:0007669"/>
    <property type="project" value="InterPro"/>
</dbReference>
<dbReference type="SUPFAM" id="SSF52172">
    <property type="entry name" value="CheY-like"/>
    <property type="match status" value="1"/>
</dbReference>
<gene>
    <name evidence="4" type="primary">cph2_4</name>
    <name evidence="4" type="ORF">VQ7734_03208</name>
</gene>
<dbReference type="CDD" id="cd17569">
    <property type="entry name" value="REC_HupR-like"/>
    <property type="match status" value="1"/>
</dbReference>
<dbReference type="Proteomes" id="UP000184600">
    <property type="component" value="Unassembled WGS sequence"/>
</dbReference>
<dbReference type="InterPro" id="IPR011006">
    <property type="entry name" value="CheY-like_superfamily"/>
</dbReference>
<name>A0A1M7YXN0_9VIBR</name>
<dbReference type="PANTHER" id="PTHR33121:SF79">
    <property type="entry name" value="CYCLIC DI-GMP PHOSPHODIESTERASE PDED-RELATED"/>
    <property type="match status" value="1"/>
</dbReference>
<dbReference type="Gene3D" id="3.20.20.450">
    <property type="entry name" value="EAL domain"/>
    <property type="match status" value="1"/>
</dbReference>
<evidence type="ECO:0000313" key="4">
    <source>
        <dbReference type="EMBL" id="SHO57439.1"/>
    </source>
</evidence>
<dbReference type="CDD" id="cd01948">
    <property type="entry name" value="EAL"/>
    <property type="match status" value="1"/>
</dbReference>
<dbReference type="AlphaFoldDB" id="A0A1M7YXN0"/>
<dbReference type="InterPro" id="IPR035919">
    <property type="entry name" value="EAL_sf"/>
</dbReference>
<dbReference type="SMART" id="SM00052">
    <property type="entry name" value="EAL"/>
    <property type="match status" value="1"/>
</dbReference>
<dbReference type="PANTHER" id="PTHR33121">
    <property type="entry name" value="CYCLIC DI-GMP PHOSPHODIESTERASE PDEF"/>
    <property type="match status" value="1"/>
</dbReference>
<dbReference type="InterPro" id="IPR043128">
    <property type="entry name" value="Rev_trsase/Diguanyl_cyclase"/>
</dbReference>
<dbReference type="Pfam" id="PF00072">
    <property type="entry name" value="Response_reg"/>
    <property type="match status" value="1"/>
</dbReference>
<dbReference type="GO" id="GO:0000160">
    <property type="term" value="P:phosphorelay signal transduction system"/>
    <property type="evidence" value="ECO:0007669"/>
    <property type="project" value="InterPro"/>
</dbReference>
<organism evidence="4 5">
    <name type="scientific">Vibrio quintilis</name>
    <dbReference type="NCBI Taxonomy" id="1117707"/>
    <lineage>
        <taxon>Bacteria</taxon>
        <taxon>Pseudomonadati</taxon>
        <taxon>Pseudomonadota</taxon>
        <taxon>Gammaproteobacteria</taxon>
        <taxon>Vibrionales</taxon>
        <taxon>Vibrionaceae</taxon>
        <taxon>Vibrio</taxon>
    </lineage>
</organism>
<accession>A0A1M7YXN0</accession>